<dbReference type="PROSITE" id="PS00211">
    <property type="entry name" value="ABC_TRANSPORTER_1"/>
    <property type="match status" value="1"/>
</dbReference>
<feature type="domain" description="ABC transporter" evidence="4">
    <location>
        <begin position="2"/>
        <end position="249"/>
    </location>
</feature>
<accession>A0A160TQ83</accession>
<evidence type="ECO:0000259" key="4">
    <source>
        <dbReference type="PROSITE" id="PS50893"/>
    </source>
</evidence>
<dbReference type="PANTHER" id="PTHR45772">
    <property type="entry name" value="CONSERVED COMPONENT OF ABC TRANSPORTER FOR NATURAL AMINO ACIDS-RELATED"/>
    <property type="match status" value="1"/>
</dbReference>
<dbReference type="GO" id="GO:0005524">
    <property type="term" value="F:ATP binding"/>
    <property type="evidence" value="ECO:0007669"/>
    <property type="project" value="UniProtKB-KW"/>
</dbReference>
<evidence type="ECO:0000256" key="3">
    <source>
        <dbReference type="ARBA" id="ARBA00022840"/>
    </source>
</evidence>
<dbReference type="InterPro" id="IPR003593">
    <property type="entry name" value="AAA+_ATPase"/>
</dbReference>
<reference evidence="5" key="1">
    <citation type="submission" date="2015-10" db="EMBL/GenBank/DDBJ databases">
        <authorList>
            <person name="Gilbert D.G."/>
        </authorList>
    </citation>
    <scope>NUCLEOTIDE SEQUENCE</scope>
</reference>
<dbReference type="InterPro" id="IPR003439">
    <property type="entry name" value="ABC_transporter-like_ATP-bd"/>
</dbReference>
<dbReference type="SMART" id="SM00382">
    <property type="entry name" value="AAA"/>
    <property type="match status" value="1"/>
</dbReference>
<dbReference type="CDD" id="cd03219">
    <property type="entry name" value="ABC_Mj1267_LivG_branched"/>
    <property type="match status" value="1"/>
</dbReference>
<keyword evidence="1" id="KW-0813">Transport</keyword>
<dbReference type="PANTHER" id="PTHR45772:SF9">
    <property type="entry name" value="CONSERVED COMPONENT OF ABC TRANSPORTER FOR NATURAL AMINO ACIDS"/>
    <property type="match status" value="1"/>
</dbReference>
<evidence type="ECO:0000256" key="2">
    <source>
        <dbReference type="ARBA" id="ARBA00022741"/>
    </source>
</evidence>
<dbReference type="SUPFAM" id="SSF52540">
    <property type="entry name" value="P-loop containing nucleoside triphosphate hydrolases"/>
    <property type="match status" value="1"/>
</dbReference>
<dbReference type="AlphaFoldDB" id="A0A160TQ83"/>
<evidence type="ECO:0000313" key="5">
    <source>
        <dbReference type="EMBL" id="CUS51580.1"/>
    </source>
</evidence>
<dbReference type="GO" id="GO:0005886">
    <property type="term" value="C:plasma membrane"/>
    <property type="evidence" value="ECO:0007669"/>
    <property type="project" value="TreeGrafter"/>
</dbReference>
<gene>
    <name evidence="5" type="ORF">MGWOODY_XGa2362</name>
</gene>
<dbReference type="Pfam" id="PF00005">
    <property type="entry name" value="ABC_tran"/>
    <property type="match status" value="1"/>
</dbReference>
<dbReference type="FunFam" id="3.40.50.300:FF:000421">
    <property type="entry name" value="Branched-chain amino acid ABC transporter ATP-binding protein"/>
    <property type="match status" value="1"/>
</dbReference>
<dbReference type="Gene3D" id="3.40.50.300">
    <property type="entry name" value="P-loop containing nucleotide triphosphate hydrolases"/>
    <property type="match status" value="1"/>
</dbReference>
<dbReference type="InterPro" id="IPR051120">
    <property type="entry name" value="ABC_AA/LPS_Transport"/>
</dbReference>
<dbReference type="InterPro" id="IPR027417">
    <property type="entry name" value="P-loop_NTPase"/>
</dbReference>
<sequence length="256" mass="28215">MLSVHNLVKEFDGLTAVNGLNFTVEPETITGLIGPNGAGKTTTFNMITGHVKPSHGSIHFDGDDITDLRPHQAFHLGVVRTFQIPRPFSGMTVLENLTMVPGNQIGEKVWNNWLRSSTVEKEELRIQEKANELLEFLNLADLRNEFSGNLSGGQLKLLELGRALMSDPKLILLDEPAAGVNPTLLEEIIERIREIHRQGVTFLIIEHNMELVMRLCSSVLVMVEGGILMEGSPDDIRSDPRLIDAFLGGGTLSSDN</sequence>
<protein>
    <submittedName>
        <fullName evidence="5">Branched-chain amino acid transport ATP-binding protein LivG (TC 3.A.1.4.1)</fullName>
    </submittedName>
</protein>
<dbReference type="PROSITE" id="PS50893">
    <property type="entry name" value="ABC_TRANSPORTER_2"/>
    <property type="match status" value="1"/>
</dbReference>
<keyword evidence="2" id="KW-0547">Nucleotide-binding</keyword>
<name>A0A160TQ83_9ZZZZ</name>
<dbReference type="InterPro" id="IPR017871">
    <property type="entry name" value="ABC_transporter-like_CS"/>
</dbReference>
<organism evidence="5">
    <name type="scientific">hydrothermal vent metagenome</name>
    <dbReference type="NCBI Taxonomy" id="652676"/>
    <lineage>
        <taxon>unclassified sequences</taxon>
        <taxon>metagenomes</taxon>
        <taxon>ecological metagenomes</taxon>
    </lineage>
</organism>
<proteinExistence type="predicted"/>
<keyword evidence="3 5" id="KW-0067">ATP-binding</keyword>
<evidence type="ECO:0000256" key="1">
    <source>
        <dbReference type="ARBA" id="ARBA00022448"/>
    </source>
</evidence>
<dbReference type="EMBL" id="CZRL01000064">
    <property type="protein sequence ID" value="CUS51580.1"/>
    <property type="molecule type" value="Genomic_DNA"/>
</dbReference>
<dbReference type="GO" id="GO:0016887">
    <property type="term" value="F:ATP hydrolysis activity"/>
    <property type="evidence" value="ECO:0007669"/>
    <property type="project" value="InterPro"/>
</dbReference>